<dbReference type="KEGG" id="lant:TUM19329_09700"/>
<evidence type="ECO:0000313" key="2">
    <source>
        <dbReference type="Proteomes" id="UP000502894"/>
    </source>
</evidence>
<sequence length="182" mass="20787">MGGLPHLPFFYICALALVQRFTDSVLLWQGVLTFRVLEAHWKAAHMEKYIVKLTLEEREELLILIRVGKKAANKLMHARVLLSADANDTKLKQKTDEEIATEMHVSSKTVARIRQRFVEEGMESALSRRPHANPKSRKIDGEQEAHLVALCCSTPPEGRMIWVRMSGTKLRKNKSYSSIIYS</sequence>
<dbReference type="AlphaFoldDB" id="A0A6F8T2F4"/>
<reference evidence="1" key="1">
    <citation type="journal article" date="2020" name="Microbiol. Resour. Announc.">
        <title>Complete Genome Sequence of Novel Psychrotolerant Legionella Strain TUM19329, Isolated from Antarctic Lake Sediment.</title>
        <authorList>
            <person name="Shimada S."/>
            <person name="Nakai R."/>
            <person name="Aoki K."/>
            <person name="Shimoeda N."/>
            <person name="Ohno G."/>
            <person name="Miyazaki Y."/>
            <person name="Kudoh S."/>
            <person name="Imura S."/>
            <person name="Watanabe K."/>
            <person name="Ishii Y."/>
            <person name="Tateda K."/>
        </authorList>
    </citation>
    <scope>NUCLEOTIDE SEQUENCE [LARGE SCALE GENOMIC DNA]</scope>
    <source>
        <strain evidence="1">TUM19329</strain>
    </source>
</reference>
<dbReference type="SUPFAM" id="SSF46689">
    <property type="entry name" value="Homeodomain-like"/>
    <property type="match status" value="1"/>
</dbReference>
<dbReference type="InterPro" id="IPR009057">
    <property type="entry name" value="Homeodomain-like_sf"/>
</dbReference>
<dbReference type="Pfam" id="PF13565">
    <property type="entry name" value="HTH_32"/>
    <property type="match status" value="1"/>
</dbReference>
<proteinExistence type="predicted"/>
<organism evidence="1 2">
    <name type="scientific">Legionella antarctica</name>
    <dbReference type="NCBI Taxonomy" id="2708020"/>
    <lineage>
        <taxon>Bacteria</taxon>
        <taxon>Pseudomonadati</taxon>
        <taxon>Pseudomonadota</taxon>
        <taxon>Gammaproteobacteria</taxon>
        <taxon>Legionellales</taxon>
        <taxon>Legionellaceae</taxon>
        <taxon>Legionella</taxon>
    </lineage>
</organism>
<accession>A0A6F8T2F4</accession>
<evidence type="ECO:0000313" key="1">
    <source>
        <dbReference type="EMBL" id="BCA94609.1"/>
    </source>
</evidence>
<protein>
    <recommendedName>
        <fullName evidence="3">Helix-turn-helix domain-containing protein</fullName>
    </recommendedName>
</protein>
<dbReference type="EMBL" id="AP022839">
    <property type="protein sequence ID" value="BCA94609.1"/>
    <property type="molecule type" value="Genomic_DNA"/>
</dbReference>
<name>A0A6F8T2F4_9GAMM</name>
<gene>
    <name evidence="1" type="ORF">TUM19329_09700</name>
</gene>
<keyword evidence="2" id="KW-1185">Reference proteome</keyword>
<dbReference type="Proteomes" id="UP000502894">
    <property type="component" value="Chromosome"/>
</dbReference>
<evidence type="ECO:0008006" key="3">
    <source>
        <dbReference type="Google" id="ProtNLM"/>
    </source>
</evidence>